<keyword evidence="5" id="KW-1185">Reference proteome</keyword>
<dbReference type="Pfam" id="PF03330">
    <property type="entry name" value="DPBB_1"/>
    <property type="match status" value="1"/>
</dbReference>
<feature type="domain" description="RlpA-like protein double-psi beta-barrel" evidence="3">
    <location>
        <begin position="26"/>
        <end position="114"/>
    </location>
</feature>
<protein>
    <recommendedName>
        <fullName evidence="3">RlpA-like protein double-psi beta-barrel domain-containing protein</fullName>
    </recommendedName>
</protein>
<dbReference type="InterPro" id="IPR009009">
    <property type="entry name" value="RlpA-like_DPBB"/>
</dbReference>
<accession>A0ABP1CIF7</accession>
<dbReference type="InterPro" id="IPR051477">
    <property type="entry name" value="Expansin_CellWall"/>
</dbReference>
<dbReference type="PANTHER" id="PTHR31836">
    <property type="match status" value="1"/>
</dbReference>
<feature type="signal peptide" evidence="2">
    <location>
        <begin position="1"/>
        <end position="18"/>
    </location>
</feature>
<evidence type="ECO:0000313" key="5">
    <source>
        <dbReference type="Proteomes" id="UP001497453"/>
    </source>
</evidence>
<feature type="chain" id="PRO_5045826317" description="RlpA-like protein double-psi beta-barrel domain-containing protein" evidence="2">
    <location>
        <begin position="19"/>
        <end position="119"/>
    </location>
</feature>
<gene>
    <name evidence="4" type="ORF">GFSPODELE1_LOCUS768</name>
</gene>
<evidence type="ECO:0000256" key="1">
    <source>
        <dbReference type="ARBA" id="ARBA00022729"/>
    </source>
</evidence>
<evidence type="ECO:0000259" key="3">
    <source>
        <dbReference type="Pfam" id="PF03330"/>
    </source>
</evidence>
<reference evidence="5" key="1">
    <citation type="submission" date="2024-04" db="EMBL/GenBank/DDBJ databases">
        <authorList>
            <person name="Shaw F."/>
            <person name="Minotto A."/>
        </authorList>
    </citation>
    <scope>NUCLEOTIDE SEQUENCE [LARGE SCALE GENOMIC DNA]</scope>
</reference>
<dbReference type="InterPro" id="IPR036908">
    <property type="entry name" value="RlpA-like_sf"/>
</dbReference>
<evidence type="ECO:0000256" key="2">
    <source>
        <dbReference type="SAM" id="SignalP"/>
    </source>
</evidence>
<dbReference type="CDD" id="cd22191">
    <property type="entry name" value="DPBB_RlpA_EXP_N-like"/>
    <property type="match status" value="1"/>
</dbReference>
<proteinExistence type="predicted"/>
<dbReference type="PANTHER" id="PTHR31836:SF28">
    <property type="entry name" value="SRCR DOMAIN-CONTAINING PROTEIN-RELATED"/>
    <property type="match status" value="1"/>
</dbReference>
<evidence type="ECO:0000313" key="4">
    <source>
        <dbReference type="EMBL" id="CAL1695471.1"/>
    </source>
</evidence>
<dbReference type="Proteomes" id="UP001497453">
    <property type="component" value="Chromosome 1"/>
</dbReference>
<dbReference type="SUPFAM" id="SSF50685">
    <property type="entry name" value="Barwin-like endoglucanases"/>
    <property type="match status" value="1"/>
</dbReference>
<name>A0ABP1CIF7_9APHY</name>
<organism evidence="4 5">
    <name type="scientific">Somion occarium</name>
    <dbReference type="NCBI Taxonomy" id="3059160"/>
    <lineage>
        <taxon>Eukaryota</taxon>
        <taxon>Fungi</taxon>
        <taxon>Dikarya</taxon>
        <taxon>Basidiomycota</taxon>
        <taxon>Agaricomycotina</taxon>
        <taxon>Agaricomycetes</taxon>
        <taxon>Polyporales</taxon>
        <taxon>Cerrenaceae</taxon>
        <taxon>Somion</taxon>
    </lineage>
</organism>
<dbReference type="Gene3D" id="2.40.40.10">
    <property type="entry name" value="RlpA-like domain"/>
    <property type="match status" value="1"/>
</dbReference>
<keyword evidence="1 2" id="KW-0732">Signal</keyword>
<sequence length="119" mass="12333">MSHSIMSIILSMICLVVALPQIVVFSGSATFFNPGLDTCGATNTAADLIVKLSTPRYGTGENCFKDVVVFANGASVTVSVVGECPGCGLNDIDLSPGAFARLADLSEGRINVQWGFADS</sequence>
<dbReference type="EMBL" id="OZ037944">
    <property type="protein sequence ID" value="CAL1695471.1"/>
    <property type="molecule type" value="Genomic_DNA"/>
</dbReference>